<accession>A0A2H0LYR3</accession>
<dbReference type="Pfam" id="PF13435">
    <property type="entry name" value="Cytochrome_C554"/>
    <property type="match status" value="1"/>
</dbReference>
<evidence type="ECO:0000313" key="3">
    <source>
        <dbReference type="EMBL" id="PIQ89516.1"/>
    </source>
</evidence>
<dbReference type="EMBL" id="PCWA01000035">
    <property type="protein sequence ID" value="PIQ89516.1"/>
    <property type="molecule type" value="Genomic_DNA"/>
</dbReference>
<feature type="domain" description="Cytochrome c-552/4" evidence="2">
    <location>
        <begin position="33"/>
        <end position="118"/>
    </location>
</feature>
<dbReference type="AlphaFoldDB" id="A0A2H0LYR3"/>
<protein>
    <submittedName>
        <fullName evidence="3">Cytochrome C554</fullName>
    </submittedName>
</protein>
<evidence type="ECO:0000313" key="4">
    <source>
        <dbReference type="Proteomes" id="UP000229641"/>
    </source>
</evidence>
<organism evidence="3 4">
    <name type="scientific">Candidatus Ghiorseimicrobium undicola</name>
    <dbReference type="NCBI Taxonomy" id="1974746"/>
    <lineage>
        <taxon>Bacteria</taxon>
        <taxon>Pseudomonadati</taxon>
        <taxon>Candidatus Omnitrophota</taxon>
        <taxon>Candidatus Ghiorseimicrobium</taxon>
    </lineage>
</organism>
<keyword evidence="1" id="KW-0732">Signal</keyword>
<evidence type="ECO:0000256" key="1">
    <source>
        <dbReference type="ARBA" id="ARBA00022729"/>
    </source>
</evidence>
<gene>
    <name evidence="3" type="ORF">COV72_02515</name>
</gene>
<proteinExistence type="predicted"/>
<reference evidence="3 4" key="1">
    <citation type="submission" date="2017-09" db="EMBL/GenBank/DDBJ databases">
        <title>Depth-based differentiation of microbial function through sediment-hosted aquifers and enrichment of novel symbionts in the deep terrestrial subsurface.</title>
        <authorList>
            <person name="Probst A.J."/>
            <person name="Ladd B."/>
            <person name="Jarett J.K."/>
            <person name="Geller-Mcgrath D.E."/>
            <person name="Sieber C.M."/>
            <person name="Emerson J.B."/>
            <person name="Anantharaman K."/>
            <person name="Thomas B.C."/>
            <person name="Malmstrom R."/>
            <person name="Stieglmeier M."/>
            <person name="Klingl A."/>
            <person name="Woyke T."/>
            <person name="Ryan C.M."/>
            <person name="Banfield J.F."/>
        </authorList>
    </citation>
    <scope>NUCLEOTIDE SEQUENCE [LARGE SCALE GENOMIC DNA]</scope>
    <source>
        <strain evidence="3">CG11_big_fil_rev_8_21_14_0_20_42_13</strain>
    </source>
</reference>
<comment type="caution">
    <text evidence="3">The sequence shown here is derived from an EMBL/GenBank/DDBJ whole genome shotgun (WGS) entry which is preliminary data.</text>
</comment>
<dbReference type="InterPro" id="IPR036280">
    <property type="entry name" value="Multihaem_cyt_sf"/>
</dbReference>
<dbReference type="SUPFAM" id="SSF48695">
    <property type="entry name" value="Multiheme cytochromes"/>
    <property type="match status" value="1"/>
</dbReference>
<dbReference type="InterPro" id="IPR051829">
    <property type="entry name" value="Multiheme_Cytochr_ET"/>
</dbReference>
<dbReference type="Gene3D" id="1.10.1130.10">
    <property type="entry name" value="Flavocytochrome C3, Chain A"/>
    <property type="match status" value="1"/>
</dbReference>
<name>A0A2H0LYR3_9BACT</name>
<dbReference type="Proteomes" id="UP000229641">
    <property type="component" value="Unassembled WGS sequence"/>
</dbReference>
<sequence length="176" mass="19201">MAKKSLILTIGLLFIFCGLSVAEGEHKYIGVKKCSMCHQSDAKGNQYKQWLSTAHAKAYERLGSPEAKETAEKAGVSGNPQEVGQCLKCHITAYGADGSLLDSGFKKEDGVQCETCHGAGSDYMAMSVMQDRDKAIAAGLIMPTEEVCVKCHNEESPNFKGFNFDEYYPKIAHPRP</sequence>
<evidence type="ECO:0000259" key="2">
    <source>
        <dbReference type="Pfam" id="PF13435"/>
    </source>
</evidence>
<dbReference type="InterPro" id="IPR023155">
    <property type="entry name" value="Cyt_c-552/4"/>
</dbReference>
<dbReference type="PANTHER" id="PTHR35038">
    <property type="entry name" value="DISSIMILATORY SULFITE REDUCTASE SIRA"/>
    <property type="match status" value="1"/>
</dbReference>